<organism evidence="6 7">
    <name type="scientific">Pyrenophora seminiperda CCB06</name>
    <dbReference type="NCBI Taxonomy" id="1302712"/>
    <lineage>
        <taxon>Eukaryota</taxon>
        <taxon>Fungi</taxon>
        <taxon>Dikarya</taxon>
        <taxon>Ascomycota</taxon>
        <taxon>Pezizomycotina</taxon>
        <taxon>Dothideomycetes</taxon>
        <taxon>Pleosporomycetidae</taxon>
        <taxon>Pleosporales</taxon>
        <taxon>Pleosporineae</taxon>
        <taxon>Pleosporaceae</taxon>
        <taxon>Pyrenophora</taxon>
    </lineage>
</organism>
<dbReference type="EMBL" id="KE747806">
    <property type="protein sequence ID" value="RMZ66212.1"/>
    <property type="molecule type" value="Genomic_DNA"/>
</dbReference>
<dbReference type="InterPro" id="IPR042099">
    <property type="entry name" value="ANL_N_sf"/>
</dbReference>
<dbReference type="Gene3D" id="3.30.300.30">
    <property type="match status" value="1"/>
</dbReference>
<dbReference type="InterPro" id="IPR020845">
    <property type="entry name" value="AMP-binding_CS"/>
</dbReference>
<dbReference type="Proteomes" id="UP000265663">
    <property type="component" value="Unassembled WGS sequence"/>
</dbReference>
<dbReference type="OrthoDB" id="3689213at2759"/>
<reference evidence="6 7" key="1">
    <citation type="journal article" date="2014" name="PLoS ONE">
        <title>De novo Genome Assembly of the Fungal Plant Pathogen Pyrenophora semeniperda.</title>
        <authorList>
            <person name="Soliai M.M."/>
            <person name="Meyer S.E."/>
            <person name="Udall J.A."/>
            <person name="Elzinga D.E."/>
            <person name="Hermansen R.A."/>
            <person name="Bodily P.M."/>
            <person name="Hart A.A."/>
            <person name="Coleman C.E."/>
        </authorList>
    </citation>
    <scope>NUCLEOTIDE SEQUENCE [LARGE SCALE GENOMIC DNA]</scope>
    <source>
        <strain evidence="6 7">CCB06</strain>
        <tissue evidence="6">Mycelium</tissue>
    </source>
</reference>
<dbReference type="InterPro" id="IPR000873">
    <property type="entry name" value="AMP-dep_synth/lig_dom"/>
</dbReference>
<gene>
    <name evidence="6" type="ORF">GMOD_00005295</name>
</gene>
<evidence type="ECO:0000256" key="1">
    <source>
        <dbReference type="ARBA" id="ARBA00022450"/>
    </source>
</evidence>
<dbReference type="InterPro" id="IPR036736">
    <property type="entry name" value="ACP-like_sf"/>
</dbReference>
<name>A0A3M7LVN9_9PLEO</name>
<evidence type="ECO:0000313" key="6">
    <source>
        <dbReference type="EMBL" id="RMZ66212.1"/>
    </source>
</evidence>
<dbReference type="PROSITE" id="PS00455">
    <property type="entry name" value="AMP_BINDING"/>
    <property type="match status" value="1"/>
</dbReference>
<dbReference type="GO" id="GO:0005737">
    <property type="term" value="C:cytoplasm"/>
    <property type="evidence" value="ECO:0007669"/>
    <property type="project" value="TreeGrafter"/>
</dbReference>
<dbReference type="InterPro" id="IPR001242">
    <property type="entry name" value="Condensation_dom"/>
</dbReference>
<proteinExistence type="inferred from homology"/>
<dbReference type="Gene3D" id="3.40.50.12780">
    <property type="entry name" value="N-terminal domain of ligase-like"/>
    <property type="match status" value="1"/>
</dbReference>
<protein>
    <submittedName>
        <fullName evidence="6">Nonribosomal peptide synthase-like</fullName>
    </submittedName>
</protein>
<keyword evidence="2" id="KW-0597">Phosphoprotein</keyword>
<feature type="domain" description="Carrier" evidence="5">
    <location>
        <begin position="731"/>
        <end position="809"/>
    </location>
</feature>
<dbReference type="Gene3D" id="3.30.559.10">
    <property type="entry name" value="Chloramphenicol acetyltransferase-like domain"/>
    <property type="match status" value="1"/>
</dbReference>
<dbReference type="PANTHER" id="PTHR45527">
    <property type="entry name" value="NONRIBOSOMAL PEPTIDE SYNTHETASE"/>
    <property type="match status" value="1"/>
</dbReference>
<dbReference type="InterPro" id="IPR009081">
    <property type="entry name" value="PP-bd_ACP"/>
</dbReference>
<evidence type="ECO:0000256" key="2">
    <source>
        <dbReference type="ARBA" id="ARBA00022553"/>
    </source>
</evidence>
<dbReference type="GO" id="GO:0031177">
    <property type="term" value="F:phosphopantetheine binding"/>
    <property type="evidence" value="ECO:0007669"/>
    <property type="project" value="TreeGrafter"/>
</dbReference>
<dbReference type="Pfam" id="PF00501">
    <property type="entry name" value="AMP-binding"/>
    <property type="match status" value="1"/>
</dbReference>
<dbReference type="InterPro" id="IPR010071">
    <property type="entry name" value="AA_adenyl_dom"/>
</dbReference>
<sequence length="1155" mass="127145">MHPNAVTRPTFGAPPRNSIRSKSAIIELPFDTDVTTLRNHCRRSGITLASLYYAAWALALARYTDTSQVCFGVVLSGRSLPVYEVESVIGPTINTLPFYVSINNDSAPLLFLNEVFRSLLDLISFQWSAPSQGYTRNFASAVNISPLRETSRETSENSYFEVQSDIPIQVEIGEGSRVRIHYDSSAFEEAHVYRLGTAFVKALGVVQDTAATVGSQISSLGGEEEKRILAKMGNWSSKRTRINSVSDDLVSLFMRTAKTYPTAIAIESPSTSLTYAELDERSSHVAKHLAQYVSPGNVVGASADKTANWIVAIYAILKAGAIYCPFDNDLPEAICATNFTTTGAKLFLTSSTKTKSLKPTTCNFCLSIEELLESDPIPSTSLAGLTNPSMGAYLCFTSGSTGRPKGVMCRHRGLVAFQQDLKVRLGARPGWKIAQFMSPAFDGSIHEIFSSLSYGATLVLKDATRPFDHLKKADAAILTPSVAHSLEVSDFPNLKSVYLVGEAVPQSVSNKWAVKNLFNMYGPTEATCGATIKRLTINEPVTLGHPNPSTRIYLLDSQRRLVPWGAIGEIYLAGVQVANGYIGLPDVTSSRFLPDTINPDCEGEYMYRTGDRAYWTEAGELSLLGRSDREVKLRGFRIDLDDIEVRMVRAHTACTAAAVTIQDGELTALVQPADLDLAALKRDIGKHIPTYALPRRIQAFDTFPTTPIGKLDYRAITDMPSAETPPGKQEGPMSDSEKLVVAALRDVLDIPIEVGMNLDVNIADFGADSMTHLALSHRLSHHFSQPVPLRVVLGSSTVRKLAQTMEMIKTTESSRAFEALGDQRVSPIERDWWEKYQLSDETSAFNVSYAFVISHIICDYTTLKTLLHEVADTYKGKKLPSVAKSYADTIWSTPAAHCHLSFWTEWLTGASLSRFPVGLQTTRQRWTGSSCLFTVSKILHSRLLKFGTENKFSMHQLALAAVALALQSDQDKCDMTLGAPYMNRNSEADTGVVGLFLEPLPIRVQFPCPQPSQIASTPHDETFLAAVKRCSRQALSHAIPWDQLLSHLGLESNFPNHPLFDVMVSFHEADHETQFPIEGVEFVPTWTEGAKFKLMVEFTARSDGSLSLRLEYSDECFTKKDVELMALLVTEALEGLISGGNYWEIISKLSTLRST</sequence>
<dbReference type="SUPFAM" id="SSF56801">
    <property type="entry name" value="Acetyl-CoA synthetase-like"/>
    <property type="match status" value="1"/>
</dbReference>
<dbReference type="CDD" id="cd19537">
    <property type="entry name" value="C_NRPS-like"/>
    <property type="match status" value="1"/>
</dbReference>
<dbReference type="InterPro" id="IPR045851">
    <property type="entry name" value="AMP-bd_C_sf"/>
</dbReference>
<evidence type="ECO:0000256" key="3">
    <source>
        <dbReference type="ARBA" id="ARBA00022598"/>
    </source>
</evidence>
<comment type="similarity">
    <text evidence="4">Belongs to the NRP synthetase family.</text>
</comment>
<evidence type="ECO:0000256" key="4">
    <source>
        <dbReference type="ARBA" id="ARBA00029454"/>
    </source>
</evidence>
<dbReference type="GO" id="GO:0016874">
    <property type="term" value="F:ligase activity"/>
    <property type="evidence" value="ECO:0007669"/>
    <property type="project" value="UniProtKB-KW"/>
</dbReference>
<evidence type="ECO:0000313" key="7">
    <source>
        <dbReference type="Proteomes" id="UP000265663"/>
    </source>
</evidence>
<dbReference type="PROSITE" id="PS50075">
    <property type="entry name" value="CARRIER"/>
    <property type="match status" value="1"/>
</dbReference>
<dbReference type="GO" id="GO:0043041">
    <property type="term" value="P:amino acid activation for nonribosomal peptide biosynthetic process"/>
    <property type="evidence" value="ECO:0007669"/>
    <property type="project" value="TreeGrafter"/>
</dbReference>
<dbReference type="Pfam" id="PF00550">
    <property type="entry name" value="PP-binding"/>
    <property type="match status" value="1"/>
</dbReference>
<evidence type="ECO:0000259" key="5">
    <source>
        <dbReference type="PROSITE" id="PS50075"/>
    </source>
</evidence>
<keyword evidence="1" id="KW-0596">Phosphopantetheine</keyword>
<keyword evidence="3" id="KW-0436">Ligase</keyword>
<dbReference type="PANTHER" id="PTHR45527:SF11">
    <property type="entry name" value="NONRIBOSOMAL PEPTIDE SYNTHETASE 5"/>
    <property type="match status" value="1"/>
</dbReference>
<dbReference type="Gene3D" id="3.30.559.30">
    <property type="entry name" value="Nonribosomal peptide synthetase, condensation domain"/>
    <property type="match status" value="2"/>
</dbReference>
<dbReference type="AlphaFoldDB" id="A0A3M7LVN9"/>
<keyword evidence="7" id="KW-1185">Reference proteome</keyword>
<dbReference type="Gene3D" id="1.10.1200.10">
    <property type="entry name" value="ACP-like"/>
    <property type="match status" value="1"/>
</dbReference>
<accession>A0A3M7LVN9</accession>
<dbReference type="Pfam" id="PF00668">
    <property type="entry name" value="Condensation"/>
    <property type="match status" value="2"/>
</dbReference>
<dbReference type="NCBIfam" id="TIGR01733">
    <property type="entry name" value="AA-adenyl-dom"/>
    <property type="match status" value="1"/>
</dbReference>
<dbReference type="SUPFAM" id="SSF52777">
    <property type="entry name" value="CoA-dependent acyltransferases"/>
    <property type="match status" value="3"/>
</dbReference>
<dbReference type="GO" id="GO:0044550">
    <property type="term" value="P:secondary metabolite biosynthetic process"/>
    <property type="evidence" value="ECO:0007669"/>
    <property type="project" value="TreeGrafter"/>
</dbReference>
<dbReference type="InterPro" id="IPR023213">
    <property type="entry name" value="CAT-like_dom_sf"/>
</dbReference>
<dbReference type="SUPFAM" id="SSF47336">
    <property type="entry name" value="ACP-like"/>
    <property type="match status" value="1"/>
</dbReference>